<feature type="compositionally biased region" description="Low complexity" evidence="2">
    <location>
        <begin position="488"/>
        <end position="497"/>
    </location>
</feature>
<dbReference type="GO" id="GO:0008270">
    <property type="term" value="F:zinc ion binding"/>
    <property type="evidence" value="ECO:0007669"/>
    <property type="project" value="InterPro"/>
</dbReference>
<dbReference type="CDD" id="cd00067">
    <property type="entry name" value="GAL4"/>
    <property type="match status" value="1"/>
</dbReference>
<dbReference type="InterPro" id="IPR052761">
    <property type="entry name" value="Fungal_Detox/Toxin_TFs"/>
</dbReference>
<dbReference type="SUPFAM" id="SSF57701">
    <property type="entry name" value="Zn2/Cys6 DNA-binding domain"/>
    <property type="match status" value="1"/>
</dbReference>
<comment type="caution">
    <text evidence="4">The sequence shown here is derived from an EMBL/GenBank/DDBJ whole genome shotgun (WGS) entry which is preliminary data.</text>
</comment>
<dbReference type="OrthoDB" id="2154091at2759"/>
<name>A0A9P1GYB3_9PEZI</name>
<sequence length="622" mass="68213">MKPAESGESQGAKRPPRRHTRKVRASIACSVCRARKVRCNVAADGPPCTNCRLDGIKCTIPQEKRPRLHHRHPAAVGNALGISKLGAAAPATYAEHRIHHRIPGQHISRVTQLLQESSETSPPAASDDLNRMVIDEAEKEQPAARTGWRMYPWNKLPSFIVPITTPVPRATADYLAANEAFAFPGFIRFVYPLYPMFDLGDLEALASEGPIDGLRTSFTILTFQAMLLAAIPEDPTIIGDKTSGGDPLLRMRAASCLTLTARLVTIVAQILHTDFADIPSNSDNKSAIFESCEKELISWSAEFLQAFPGSYRSKFETGPFFTVSLLMHDTAINALYLPRVLESRQPHSALAYKIPQYRERMRRAAIRTVVLITEAFESEWGETIPTQFPISIIATVFQGQDDLLMNHLSFTAVISALPVHMIGVNSKNREISMTSRRCIGTCVRFLHRVQSTYGMARHLQQDVLSTLSRMKVAPRIPGASGAAGGASSGSAAEPSSSSEGFAGYTLLGFRAGPRGPRAADPTLGEHTDGLSEASLGKRLLYEGGHAGLDDAWSSCGMDLLSVEDLAEMTQGLQGWFDDIDIVAKGLRTVAALYIRQATRYEFGVLNRLRNYKRKRALRRGTE</sequence>
<dbReference type="PANTHER" id="PTHR47425:SF3">
    <property type="entry name" value="ZN(II)2CYS6 TRANSCRIPTION FACTOR (EUROFUNG)"/>
    <property type="match status" value="1"/>
</dbReference>
<dbReference type="Gene3D" id="4.10.240.10">
    <property type="entry name" value="Zn(2)-C6 fungal-type DNA-binding domain"/>
    <property type="match status" value="1"/>
</dbReference>
<feature type="domain" description="Zn(2)-C6 fungal-type" evidence="3">
    <location>
        <begin position="28"/>
        <end position="60"/>
    </location>
</feature>
<dbReference type="InterPro" id="IPR036864">
    <property type="entry name" value="Zn2-C6_fun-type_DNA-bd_sf"/>
</dbReference>
<reference evidence="4" key="1">
    <citation type="submission" date="2022-11" db="EMBL/GenBank/DDBJ databases">
        <authorList>
            <person name="Scott C."/>
            <person name="Bruce N."/>
        </authorList>
    </citation>
    <scope>NUCLEOTIDE SEQUENCE</scope>
</reference>
<evidence type="ECO:0000256" key="1">
    <source>
        <dbReference type="ARBA" id="ARBA00023242"/>
    </source>
</evidence>
<dbReference type="Proteomes" id="UP000838763">
    <property type="component" value="Unassembled WGS sequence"/>
</dbReference>
<dbReference type="PROSITE" id="PS00463">
    <property type="entry name" value="ZN2_CY6_FUNGAL_1"/>
    <property type="match status" value="1"/>
</dbReference>
<dbReference type="GO" id="GO:0000981">
    <property type="term" value="F:DNA-binding transcription factor activity, RNA polymerase II-specific"/>
    <property type="evidence" value="ECO:0007669"/>
    <property type="project" value="InterPro"/>
</dbReference>
<dbReference type="EMBL" id="CALLCH030000003">
    <property type="protein sequence ID" value="CAI4212132.1"/>
    <property type="molecule type" value="Genomic_DNA"/>
</dbReference>
<feature type="region of interest" description="Disordered" evidence="2">
    <location>
        <begin position="478"/>
        <end position="497"/>
    </location>
</feature>
<keyword evidence="5" id="KW-1185">Reference proteome</keyword>
<dbReference type="PROSITE" id="PS50048">
    <property type="entry name" value="ZN2_CY6_FUNGAL_2"/>
    <property type="match status" value="1"/>
</dbReference>
<evidence type="ECO:0000259" key="3">
    <source>
        <dbReference type="PROSITE" id="PS50048"/>
    </source>
</evidence>
<dbReference type="InterPro" id="IPR001138">
    <property type="entry name" value="Zn2Cys6_DnaBD"/>
</dbReference>
<dbReference type="PANTHER" id="PTHR47425">
    <property type="entry name" value="FARB-RELATED"/>
    <property type="match status" value="1"/>
</dbReference>
<dbReference type="Pfam" id="PF00172">
    <property type="entry name" value="Zn_clus"/>
    <property type="match status" value="1"/>
</dbReference>
<feature type="region of interest" description="Disordered" evidence="2">
    <location>
        <begin position="1"/>
        <end position="23"/>
    </location>
</feature>
<keyword evidence="1" id="KW-0539">Nucleus</keyword>
<evidence type="ECO:0000313" key="5">
    <source>
        <dbReference type="Proteomes" id="UP000838763"/>
    </source>
</evidence>
<proteinExistence type="predicted"/>
<gene>
    <name evidence="4" type="ORF">PPNO1_LOCUS1900</name>
</gene>
<feature type="compositionally biased region" description="Basic residues" evidence="2">
    <location>
        <begin position="14"/>
        <end position="23"/>
    </location>
</feature>
<evidence type="ECO:0000256" key="2">
    <source>
        <dbReference type="SAM" id="MobiDB-lite"/>
    </source>
</evidence>
<evidence type="ECO:0000313" key="4">
    <source>
        <dbReference type="EMBL" id="CAI4212132.1"/>
    </source>
</evidence>
<organism evidence="4 5">
    <name type="scientific">Parascedosporium putredinis</name>
    <dbReference type="NCBI Taxonomy" id="1442378"/>
    <lineage>
        <taxon>Eukaryota</taxon>
        <taxon>Fungi</taxon>
        <taxon>Dikarya</taxon>
        <taxon>Ascomycota</taxon>
        <taxon>Pezizomycotina</taxon>
        <taxon>Sordariomycetes</taxon>
        <taxon>Hypocreomycetidae</taxon>
        <taxon>Microascales</taxon>
        <taxon>Microascaceae</taxon>
        <taxon>Parascedosporium</taxon>
    </lineage>
</organism>
<accession>A0A9P1GYB3</accession>
<dbReference type="AlphaFoldDB" id="A0A9P1GYB3"/>
<dbReference type="SMART" id="SM00066">
    <property type="entry name" value="GAL4"/>
    <property type="match status" value="1"/>
</dbReference>
<protein>
    <recommendedName>
        <fullName evidence="3">Zn(2)-C6 fungal-type domain-containing protein</fullName>
    </recommendedName>
</protein>